<dbReference type="NCBIfam" id="NF008351">
    <property type="entry name" value="PRK11138.1"/>
    <property type="match status" value="1"/>
</dbReference>
<dbReference type="Pfam" id="PF13360">
    <property type="entry name" value="PQQ_2"/>
    <property type="match status" value="1"/>
</dbReference>
<dbReference type="GO" id="GO:0009279">
    <property type="term" value="C:cell outer membrane"/>
    <property type="evidence" value="ECO:0007669"/>
    <property type="project" value="UniProtKB-SubCell"/>
</dbReference>
<dbReference type="EMBL" id="JACNEP010000007">
    <property type="protein sequence ID" value="MBC3766230.1"/>
    <property type="molecule type" value="Genomic_DNA"/>
</dbReference>
<dbReference type="InterPro" id="IPR015943">
    <property type="entry name" value="WD40/YVTN_repeat-like_dom_sf"/>
</dbReference>
<sequence>MKRALLALTFIATLGGCTTVSNWFADEDEIKIRELKPINAVFQPNVVWQHEVGDGVDDFFSRLEPAIGYDKIFAADRHGLVRAFELQSGKPLWKTNLSEFKDDGMLSGITNMWKEGESARISGGLVVAYDKLYFGTENGTVFALDQQTGETKWKVHVHGEVIAPPAVDEGIVAVNTSSGVMFALDAENGEEKWRYESEVPALSLRGVSTPTLAGGGVLVGTAMGKLAVVLSENGQVAWEQAVASPTGFTELDRLADIDVEPLVMGGIAYIVSYDGTLAAVELRSGRVIWKREYKSYRNLSIEGNNLFVTDNDSVIYALDRRSGVERWSNSALRSRLVTGAAPVGSYVVVGDKFGFLHWMNQSDGEIIARANIGGDDEDEGIYTTPIVEGRTVYTQTRSGELFAVETP</sequence>
<organism evidence="7 8">
    <name type="scientific">Neptunicella marina</name>
    <dbReference type="NCBI Taxonomy" id="2125989"/>
    <lineage>
        <taxon>Bacteria</taxon>
        <taxon>Pseudomonadati</taxon>
        <taxon>Pseudomonadota</taxon>
        <taxon>Gammaproteobacteria</taxon>
        <taxon>Alteromonadales</taxon>
        <taxon>Alteromonadaceae</taxon>
        <taxon>Neptunicella</taxon>
    </lineage>
</organism>
<evidence type="ECO:0000259" key="6">
    <source>
        <dbReference type="Pfam" id="PF13360"/>
    </source>
</evidence>
<dbReference type="RefSeq" id="WP_186506743.1">
    <property type="nucleotide sequence ID" value="NZ_JACNEP010000007.1"/>
</dbReference>
<comment type="function">
    <text evidence="4">Part of the outer membrane protein assembly complex, which is involved in assembly and insertion of beta-barrel proteins into the outer membrane.</text>
</comment>
<accession>A0A8J6IUS8</accession>
<keyword evidence="8" id="KW-1185">Reference proteome</keyword>
<dbReference type="GO" id="GO:0043165">
    <property type="term" value="P:Gram-negative-bacterium-type cell outer membrane assembly"/>
    <property type="evidence" value="ECO:0007669"/>
    <property type="project" value="UniProtKB-UniRule"/>
</dbReference>
<keyword evidence="4" id="KW-0449">Lipoprotein</keyword>
<dbReference type="SUPFAM" id="SSF50998">
    <property type="entry name" value="Quinoprotein alcohol dehydrogenase-like"/>
    <property type="match status" value="1"/>
</dbReference>
<comment type="caution">
    <text evidence="7">The sequence shown here is derived from an EMBL/GenBank/DDBJ whole genome shotgun (WGS) entry which is preliminary data.</text>
</comment>
<feature type="signal peptide" evidence="5">
    <location>
        <begin position="1"/>
        <end position="25"/>
    </location>
</feature>
<keyword evidence="3 4" id="KW-0998">Cell outer membrane</keyword>
<dbReference type="InterPro" id="IPR017687">
    <property type="entry name" value="BamB"/>
</dbReference>
<feature type="chain" id="PRO_5035348543" description="Outer membrane protein assembly factor BamB" evidence="5">
    <location>
        <begin position="26"/>
        <end position="407"/>
    </location>
</feature>
<comment type="subunit">
    <text evidence="4">Part of the Bam complex.</text>
</comment>
<reference evidence="7" key="2">
    <citation type="submission" date="2020-08" db="EMBL/GenBank/DDBJ databases">
        <authorList>
            <person name="Lai Q."/>
        </authorList>
    </citation>
    <scope>NUCLEOTIDE SEQUENCE</scope>
    <source>
        <strain evidence="7">S27-2</strain>
    </source>
</reference>
<evidence type="ECO:0000313" key="8">
    <source>
        <dbReference type="Proteomes" id="UP000601768"/>
    </source>
</evidence>
<dbReference type="HAMAP" id="MF_00923">
    <property type="entry name" value="OM_assembly_BamB"/>
    <property type="match status" value="1"/>
</dbReference>
<comment type="subcellular location">
    <subcellularLocation>
        <location evidence="4">Cell outer membrane</location>
        <topology evidence="4">Lipid-anchor</topology>
    </subcellularLocation>
</comment>
<reference evidence="7" key="1">
    <citation type="journal article" date="2018" name="Int. J. Syst. Evol. Microbiol.">
        <title>Neptunicella marina gen. nov., sp. nov., isolated from surface seawater.</title>
        <authorList>
            <person name="Liu X."/>
            <person name="Lai Q."/>
            <person name="Du Y."/>
            <person name="Zhang X."/>
            <person name="Liu Z."/>
            <person name="Sun F."/>
            <person name="Shao Z."/>
        </authorList>
    </citation>
    <scope>NUCLEOTIDE SEQUENCE</scope>
    <source>
        <strain evidence="7">S27-2</strain>
    </source>
</reference>
<proteinExistence type="inferred from homology"/>
<keyword evidence="4" id="KW-0564">Palmitate</keyword>
<dbReference type="InterPro" id="IPR011047">
    <property type="entry name" value="Quinoprotein_ADH-like_sf"/>
</dbReference>
<comment type="similarity">
    <text evidence="4">Belongs to the BamB family.</text>
</comment>
<evidence type="ECO:0000256" key="5">
    <source>
        <dbReference type="SAM" id="SignalP"/>
    </source>
</evidence>
<evidence type="ECO:0000256" key="2">
    <source>
        <dbReference type="ARBA" id="ARBA00023136"/>
    </source>
</evidence>
<dbReference type="AlphaFoldDB" id="A0A8J6IUS8"/>
<evidence type="ECO:0000256" key="1">
    <source>
        <dbReference type="ARBA" id="ARBA00022729"/>
    </source>
</evidence>
<keyword evidence="2 4" id="KW-0472">Membrane</keyword>
<dbReference type="PROSITE" id="PS51257">
    <property type="entry name" value="PROKAR_LIPOPROTEIN"/>
    <property type="match status" value="1"/>
</dbReference>
<dbReference type="GO" id="GO:0051205">
    <property type="term" value="P:protein insertion into membrane"/>
    <property type="evidence" value="ECO:0007669"/>
    <property type="project" value="UniProtKB-UniRule"/>
</dbReference>
<dbReference type="SMART" id="SM00564">
    <property type="entry name" value="PQQ"/>
    <property type="match status" value="7"/>
</dbReference>
<keyword evidence="1 4" id="KW-0732">Signal</keyword>
<dbReference type="Proteomes" id="UP000601768">
    <property type="component" value="Unassembled WGS sequence"/>
</dbReference>
<protein>
    <recommendedName>
        <fullName evidence="4">Outer membrane protein assembly factor BamB</fullName>
    </recommendedName>
</protein>
<dbReference type="NCBIfam" id="TIGR03300">
    <property type="entry name" value="assembly_YfgL"/>
    <property type="match status" value="1"/>
</dbReference>
<evidence type="ECO:0000256" key="4">
    <source>
        <dbReference type="HAMAP-Rule" id="MF_00923"/>
    </source>
</evidence>
<dbReference type="InterPro" id="IPR002372">
    <property type="entry name" value="PQQ_rpt_dom"/>
</dbReference>
<name>A0A8J6IUS8_9ALTE</name>
<dbReference type="Gene3D" id="2.130.10.10">
    <property type="entry name" value="YVTN repeat-like/Quinoprotein amine dehydrogenase"/>
    <property type="match status" value="1"/>
</dbReference>
<gene>
    <name evidence="4 7" type="primary">bamB</name>
    <name evidence="7" type="ORF">H8B19_10085</name>
</gene>
<feature type="domain" description="Pyrrolo-quinoline quinone repeat" evidence="6">
    <location>
        <begin position="78"/>
        <end position="329"/>
    </location>
</feature>
<dbReference type="PANTHER" id="PTHR34512">
    <property type="entry name" value="CELL SURFACE PROTEIN"/>
    <property type="match status" value="1"/>
</dbReference>
<dbReference type="PANTHER" id="PTHR34512:SF30">
    <property type="entry name" value="OUTER MEMBRANE PROTEIN ASSEMBLY FACTOR BAMB"/>
    <property type="match status" value="1"/>
</dbReference>
<evidence type="ECO:0000256" key="3">
    <source>
        <dbReference type="ARBA" id="ARBA00023237"/>
    </source>
</evidence>
<evidence type="ECO:0000313" key="7">
    <source>
        <dbReference type="EMBL" id="MBC3766230.1"/>
    </source>
</evidence>
<dbReference type="InterPro" id="IPR018391">
    <property type="entry name" value="PQQ_b-propeller_rpt"/>
</dbReference>